<gene>
    <name evidence="6" type="ORF">C5Y93_25270</name>
</gene>
<dbReference type="InterPro" id="IPR013766">
    <property type="entry name" value="Thioredoxin_domain"/>
</dbReference>
<organism evidence="6 7">
    <name type="scientific">Blastopirellula marina</name>
    <dbReference type="NCBI Taxonomy" id="124"/>
    <lineage>
        <taxon>Bacteria</taxon>
        <taxon>Pseudomonadati</taxon>
        <taxon>Planctomycetota</taxon>
        <taxon>Planctomycetia</taxon>
        <taxon>Pirellulales</taxon>
        <taxon>Pirellulaceae</taxon>
        <taxon>Blastopirellula</taxon>
    </lineage>
</organism>
<reference evidence="6 7" key="1">
    <citation type="submission" date="2018-02" db="EMBL/GenBank/DDBJ databases">
        <title>Comparative genomes isolates from brazilian mangrove.</title>
        <authorList>
            <person name="Araujo J.E."/>
            <person name="Taketani R.G."/>
            <person name="Silva M.C.P."/>
            <person name="Loureco M.V."/>
            <person name="Andreote F.D."/>
        </authorList>
    </citation>
    <scope>NUCLEOTIDE SEQUENCE [LARGE SCALE GENOMIC DNA]</scope>
    <source>
        <strain evidence="6 7">Nap-Phe MGV</strain>
    </source>
</reference>
<evidence type="ECO:0000313" key="7">
    <source>
        <dbReference type="Proteomes" id="UP000237819"/>
    </source>
</evidence>
<dbReference type="GO" id="GO:0017004">
    <property type="term" value="P:cytochrome complex assembly"/>
    <property type="evidence" value="ECO:0007669"/>
    <property type="project" value="UniProtKB-KW"/>
</dbReference>
<feature type="domain" description="Thioredoxin" evidence="5">
    <location>
        <begin position="52"/>
        <end position="210"/>
    </location>
</feature>
<keyword evidence="2" id="KW-0201">Cytochrome c-type biogenesis</keyword>
<proteinExistence type="predicted"/>
<dbReference type="PANTHER" id="PTHR42852:SF17">
    <property type="entry name" value="THIOREDOXIN-LIKE PROTEIN HI_1115"/>
    <property type="match status" value="1"/>
</dbReference>
<dbReference type="InterPro" id="IPR013740">
    <property type="entry name" value="Redoxin"/>
</dbReference>
<dbReference type="GO" id="GO:0016491">
    <property type="term" value="F:oxidoreductase activity"/>
    <property type="evidence" value="ECO:0007669"/>
    <property type="project" value="InterPro"/>
</dbReference>
<dbReference type="Proteomes" id="UP000237819">
    <property type="component" value="Unassembled WGS sequence"/>
</dbReference>
<dbReference type="PROSITE" id="PS00194">
    <property type="entry name" value="THIOREDOXIN_1"/>
    <property type="match status" value="1"/>
</dbReference>
<dbReference type="PANTHER" id="PTHR42852">
    <property type="entry name" value="THIOL:DISULFIDE INTERCHANGE PROTEIN DSBE"/>
    <property type="match status" value="1"/>
</dbReference>
<evidence type="ECO:0000256" key="1">
    <source>
        <dbReference type="ARBA" id="ARBA00004196"/>
    </source>
</evidence>
<evidence type="ECO:0000256" key="4">
    <source>
        <dbReference type="SAM" id="Phobius"/>
    </source>
</evidence>
<dbReference type="AlphaFoldDB" id="A0A2S8GF15"/>
<dbReference type="PROSITE" id="PS51352">
    <property type="entry name" value="THIOREDOXIN_2"/>
    <property type="match status" value="1"/>
</dbReference>
<evidence type="ECO:0000313" key="6">
    <source>
        <dbReference type="EMBL" id="PQO43029.1"/>
    </source>
</evidence>
<keyword evidence="4" id="KW-1133">Transmembrane helix</keyword>
<dbReference type="Pfam" id="PF08534">
    <property type="entry name" value="Redoxin"/>
    <property type="match status" value="1"/>
</dbReference>
<dbReference type="InterPro" id="IPR017937">
    <property type="entry name" value="Thioredoxin_CS"/>
</dbReference>
<dbReference type="InterPro" id="IPR050553">
    <property type="entry name" value="Thioredoxin_ResA/DsbE_sf"/>
</dbReference>
<comment type="subcellular location">
    <subcellularLocation>
        <location evidence="1">Cell envelope</location>
    </subcellularLocation>
</comment>
<keyword evidence="4" id="KW-0472">Membrane</keyword>
<dbReference type="CDD" id="cd02966">
    <property type="entry name" value="TlpA_like_family"/>
    <property type="match status" value="1"/>
</dbReference>
<evidence type="ECO:0000259" key="5">
    <source>
        <dbReference type="PROSITE" id="PS51352"/>
    </source>
</evidence>
<evidence type="ECO:0000256" key="2">
    <source>
        <dbReference type="ARBA" id="ARBA00022748"/>
    </source>
</evidence>
<protein>
    <recommendedName>
        <fullName evidence="5">Thioredoxin domain-containing protein</fullName>
    </recommendedName>
</protein>
<dbReference type="GO" id="GO:0030313">
    <property type="term" value="C:cell envelope"/>
    <property type="evidence" value="ECO:0007669"/>
    <property type="project" value="UniProtKB-SubCell"/>
</dbReference>
<dbReference type="EMBL" id="PUHZ01000024">
    <property type="protein sequence ID" value="PQO43029.1"/>
    <property type="molecule type" value="Genomic_DNA"/>
</dbReference>
<comment type="caution">
    <text evidence="6">The sequence shown here is derived from an EMBL/GenBank/DDBJ whole genome shotgun (WGS) entry which is preliminary data.</text>
</comment>
<evidence type="ECO:0000256" key="3">
    <source>
        <dbReference type="ARBA" id="ARBA00023284"/>
    </source>
</evidence>
<sequence>MTDTDAHQLGPDRSGEKWISTAVTALLFAILIGLCVILVIRAMQPPTQQSHPWVGSKLTDVDFTPLLNADQPITAASLQGQVTLINFWGPWCPPCLMELPGLVRLSRDLEKEGADFQFVAVSCSRDAVNGRENVQQLTGESADILQKINIIGLPVYADAAGAARTELNSIATFRAYPTTLLIDRNGVVTRVWEGAFDMDVFRDAVELELSKG</sequence>
<keyword evidence="3" id="KW-0676">Redox-active center</keyword>
<dbReference type="Gene3D" id="3.40.30.10">
    <property type="entry name" value="Glutaredoxin"/>
    <property type="match status" value="1"/>
</dbReference>
<dbReference type="InterPro" id="IPR036249">
    <property type="entry name" value="Thioredoxin-like_sf"/>
</dbReference>
<feature type="transmembrane region" description="Helical" evidence="4">
    <location>
        <begin position="18"/>
        <end position="40"/>
    </location>
</feature>
<keyword evidence="4" id="KW-0812">Transmembrane</keyword>
<dbReference type="RefSeq" id="WP_105338242.1">
    <property type="nucleotide sequence ID" value="NZ_PUHZ01000024.1"/>
</dbReference>
<name>A0A2S8GF15_9BACT</name>
<dbReference type="SUPFAM" id="SSF52833">
    <property type="entry name" value="Thioredoxin-like"/>
    <property type="match status" value="1"/>
</dbReference>
<accession>A0A2S8GF15</accession>
<dbReference type="OrthoDB" id="288837at2"/>